<keyword evidence="8 20" id="KW-0418">Kinase</keyword>
<evidence type="ECO:0000256" key="19">
    <source>
        <dbReference type="SAM" id="Phobius"/>
    </source>
</evidence>
<keyword evidence="18" id="KW-0460">Magnesium</keyword>
<dbReference type="GO" id="GO:0046872">
    <property type="term" value="F:metal ion binding"/>
    <property type="evidence" value="ECO:0007669"/>
    <property type="project" value="UniProtKB-KW"/>
</dbReference>
<keyword evidence="11" id="KW-0443">Lipid metabolism</keyword>
<feature type="transmembrane region" description="Helical" evidence="19">
    <location>
        <begin position="29"/>
        <end position="46"/>
    </location>
</feature>
<evidence type="ECO:0000256" key="15">
    <source>
        <dbReference type="PIRSR" id="PIRSR600829-1"/>
    </source>
</evidence>
<evidence type="ECO:0000313" key="21">
    <source>
        <dbReference type="Proteomes" id="UP000034290"/>
    </source>
</evidence>
<keyword evidence="3" id="KW-1003">Cell membrane</keyword>
<dbReference type="PANTHER" id="PTHR34299">
    <property type="entry name" value="DIACYLGLYCEROL KINASE"/>
    <property type="match status" value="1"/>
</dbReference>
<feature type="binding site" evidence="18">
    <location>
        <position position="72"/>
    </location>
    <ligand>
        <name>a divalent metal cation</name>
        <dbReference type="ChEBI" id="CHEBI:60240"/>
    </ligand>
</feature>
<dbReference type="GO" id="GO:0016301">
    <property type="term" value="F:kinase activity"/>
    <property type="evidence" value="ECO:0007669"/>
    <property type="project" value="UniProtKB-KW"/>
</dbReference>
<name>A0A0G1XT62_9BACT</name>
<evidence type="ECO:0000256" key="16">
    <source>
        <dbReference type="PIRSR" id="PIRSR600829-2"/>
    </source>
</evidence>
<dbReference type="GO" id="GO:0005524">
    <property type="term" value="F:ATP binding"/>
    <property type="evidence" value="ECO:0007669"/>
    <property type="project" value="UniProtKB-KW"/>
</dbReference>
<dbReference type="EMBL" id="LCRM01000075">
    <property type="protein sequence ID" value="KKW34433.1"/>
    <property type="molecule type" value="Genomic_DNA"/>
</dbReference>
<keyword evidence="10 19" id="KW-1133">Transmembrane helix</keyword>
<keyword evidence="12 19" id="KW-0472">Membrane</keyword>
<comment type="similarity">
    <text evidence="2">Belongs to the bacterial diacylglycerol kinase family.</text>
</comment>
<feature type="transmembrane region" description="Helical" evidence="19">
    <location>
        <begin position="92"/>
        <end position="113"/>
    </location>
</feature>
<evidence type="ECO:0000256" key="1">
    <source>
        <dbReference type="ARBA" id="ARBA00004651"/>
    </source>
</evidence>
<proteinExistence type="inferred from homology"/>
<dbReference type="GO" id="GO:0008654">
    <property type="term" value="P:phospholipid biosynthetic process"/>
    <property type="evidence" value="ECO:0007669"/>
    <property type="project" value="UniProtKB-KW"/>
</dbReference>
<sequence>MSVKAFLKSIRYALRGTGSLWRSEQNFRIQVLAGVIVLVLMTLLPLETWERILLLLLVASVLVLEAINSVIERLVDVLKSRIHPSVRDMKDIMAATVLFASVLAAVIGAMILLPRVWTLLV</sequence>
<organism evidence="20 21">
    <name type="scientific">Candidatus Giovannonibacteria bacterium GW2011_GWA2_53_7</name>
    <dbReference type="NCBI Taxonomy" id="1618650"/>
    <lineage>
        <taxon>Bacteria</taxon>
        <taxon>Candidatus Giovannoniibacteriota</taxon>
    </lineage>
</organism>
<evidence type="ECO:0000256" key="10">
    <source>
        <dbReference type="ARBA" id="ARBA00022989"/>
    </source>
</evidence>
<evidence type="ECO:0000256" key="4">
    <source>
        <dbReference type="ARBA" id="ARBA00022516"/>
    </source>
</evidence>
<feature type="binding site" evidence="16">
    <location>
        <position position="65"/>
    </location>
    <ligand>
        <name>substrate</name>
    </ligand>
</feature>
<feature type="binding site" evidence="16">
    <location>
        <position position="51"/>
    </location>
    <ligand>
        <name>substrate</name>
    </ligand>
</feature>
<accession>A0A0G1XT62</accession>
<evidence type="ECO:0000313" key="20">
    <source>
        <dbReference type="EMBL" id="KKW34433.1"/>
    </source>
</evidence>
<feature type="active site" description="Proton acceptor" evidence="15">
    <location>
        <position position="65"/>
    </location>
</feature>
<feature type="transmembrane region" description="Helical" evidence="19">
    <location>
        <begin position="52"/>
        <end position="71"/>
    </location>
</feature>
<evidence type="ECO:0000256" key="14">
    <source>
        <dbReference type="ARBA" id="ARBA00023264"/>
    </source>
</evidence>
<keyword evidence="4" id="KW-0444">Lipid biosynthesis</keyword>
<dbReference type="PANTHER" id="PTHR34299:SF1">
    <property type="entry name" value="DIACYLGLYCEROL KINASE"/>
    <property type="match status" value="1"/>
</dbReference>
<keyword evidence="7 17" id="KW-0547">Nucleotide-binding</keyword>
<dbReference type="Gene3D" id="1.10.287.3610">
    <property type="match status" value="1"/>
</dbReference>
<dbReference type="InterPro" id="IPR036945">
    <property type="entry name" value="DAGK_sf"/>
</dbReference>
<dbReference type="InterPro" id="IPR000829">
    <property type="entry name" value="DAGK"/>
</dbReference>
<dbReference type="Proteomes" id="UP000034290">
    <property type="component" value="Unassembled WGS sequence"/>
</dbReference>
<keyword evidence="13" id="KW-0594">Phospholipid biosynthesis</keyword>
<dbReference type="CDD" id="cd14263">
    <property type="entry name" value="DAGK_IM_like"/>
    <property type="match status" value="1"/>
</dbReference>
<evidence type="ECO:0000256" key="3">
    <source>
        <dbReference type="ARBA" id="ARBA00022475"/>
    </source>
</evidence>
<evidence type="ECO:0000256" key="17">
    <source>
        <dbReference type="PIRSR" id="PIRSR600829-3"/>
    </source>
</evidence>
<evidence type="ECO:0000256" key="5">
    <source>
        <dbReference type="ARBA" id="ARBA00022679"/>
    </source>
</evidence>
<keyword evidence="5" id="KW-0808">Transferase</keyword>
<evidence type="ECO:0000256" key="8">
    <source>
        <dbReference type="ARBA" id="ARBA00022777"/>
    </source>
</evidence>
<feature type="binding site" evidence="17">
    <location>
        <position position="24"/>
    </location>
    <ligand>
        <name>ATP</name>
        <dbReference type="ChEBI" id="CHEBI:30616"/>
    </ligand>
</feature>
<feature type="binding site" evidence="17">
    <location>
        <begin position="90"/>
        <end position="91"/>
    </location>
    <ligand>
        <name>ATP</name>
        <dbReference type="ChEBI" id="CHEBI:30616"/>
    </ligand>
</feature>
<evidence type="ECO:0000256" key="6">
    <source>
        <dbReference type="ARBA" id="ARBA00022692"/>
    </source>
</evidence>
<gene>
    <name evidence="20" type="ORF">UY81_C0075G0001</name>
</gene>
<dbReference type="GO" id="GO:0005886">
    <property type="term" value="C:plasma membrane"/>
    <property type="evidence" value="ECO:0007669"/>
    <property type="project" value="UniProtKB-SubCell"/>
</dbReference>
<evidence type="ECO:0000256" key="12">
    <source>
        <dbReference type="ARBA" id="ARBA00023136"/>
    </source>
</evidence>
<keyword evidence="14" id="KW-1208">Phospholipid metabolism</keyword>
<comment type="subcellular location">
    <subcellularLocation>
        <location evidence="1">Cell membrane</location>
        <topology evidence="1">Multi-pass membrane protein</topology>
    </subcellularLocation>
</comment>
<comment type="cofactor">
    <cofactor evidence="18">
        <name>Mg(2+)</name>
        <dbReference type="ChEBI" id="CHEBI:18420"/>
    </cofactor>
    <text evidence="18">Mn(2+), Zn(2+), Cd(2+) and Co(2+) support activity to lesser extents.</text>
</comment>
<reference evidence="20 21" key="1">
    <citation type="journal article" date="2015" name="Nature">
        <title>rRNA introns, odd ribosomes, and small enigmatic genomes across a large radiation of phyla.</title>
        <authorList>
            <person name="Brown C.T."/>
            <person name="Hug L.A."/>
            <person name="Thomas B.C."/>
            <person name="Sharon I."/>
            <person name="Castelle C.J."/>
            <person name="Singh A."/>
            <person name="Wilkins M.J."/>
            <person name="Williams K.H."/>
            <person name="Banfield J.F."/>
        </authorList>
    </citation>
    <scope>NUCLEOTIDE SEQUENCE [LARGE SCALE GENOMIC DNA]</scope>
</reference>
<evidence type="ECO:0000256" key="18">
    <source>
        <dbReference type="PIRSR" id="PIRSR600829-4"/>
    </source>
</evidence>
<keyword evidence="9 17" id="KW-0067">ATP-binding</keyword>
<feature type="binding site" evidence="17">
    <location>
        <position position="72"/>
    </location>
    <ligand>
        <name>ATP</name>
        <dbReference type="ChEBI" id="CHEBI:30616"/>
    </ligand>
</feature>
<evidence type="ECO:0000256" key="7">
    <source>
        <dbReference type="ARBA" id="ARBA00022741"/>
    </source>
</evidence>
<dbReference type="AlphaFoldDB" id="A0A0G1XT62"/>
<feature type="binding site" evidence="17">
    <location>
        <position position="12"/>
    </location>
    <ligand>
        <name>ATP</name>
        <dbReference type="ChEBI" id="CHEBI:30616"/>
    </ligand>
</feature>
<evidence type="ECO:0000256" key="2">
    <source>
        <dbReference type="ARBA" id="ARBA00005967"/>
    </source>
</evidence>
<dbReference type="Pfam" id="PF01219">
    <property type="entry name" value="DAGK_prokar"/>
    <property type="match status" value="1"/>
</dbReference>
<comment type="caution">
    <text evidence="20">The sequence shown here is derived from an EMBL/GenBank/DDBJ whole genome shotgun (WGS) entry which is preliminary data.</text>
</comment>
<evidence type="ECO:0000256" key="11">
    <source>
        <dbReference type="ARBA" id="ARBA00023098"/>
    </source>
</evidence>
<keyword evidence="18" id="KW-0479">Metal-binding</keyword>
<feature type="binding site" evidence="18">
    <location>
        <position position="24"/>
    </location>
    <ligand>
        <name>a divalent metal cation</name>
        <dbReference type="ChEBI" id="CHEBI:60240"/>
    </ligand>
</feature>
<protein>
    <submittedName>
        <fullName evidence="20">Diacylglycerol kinase</fullName>
    </submittedName>
</protein>
<evidence type="ECO:0000256" key="9">
    <source>
        <dbReference type="ARBA" id="ARBA00022840"/>
    </source>
</evidence>
<keyword evidence="6 19" id="KW-0812">Transmembrane</keyword>
<evidence type="ECO:0000256" key="13">
    <source>
        <dbReference type="ARBA" id="ARBA00023209"/>
    </source>
</evidence>